<proteinExistence type="predicted"/>
<dbReference type="EMBL" id="CABFJX010000073">
    <property type="protein sequence ID" value="VTT62072.1"/>
    <property type="molecule type" value="Genomic_DNA"/>
</dbReference>
<gene>
    <name evidence="1" type="ORF">C2S_14648</name>
</gene>
<evidence type="ECO:0000313" key="2">
    <source>
        <dbReference type="Proteomes" id="UP000760494"/>
    </source>
</evidence>
<name>A0A9Q9U931_FUSFU</name>
<dbReference type="InterPro" id="IPR011004">
    <property type="entry name" value="Trimer_LpxA-like_sf"/>
</dbReference>
<sequence>QHYNYPPFYTARPRAVPHSQATIFQGTPVNPQVRLGDNTSVRTPKTYVTTACPRAVPHSRATIFQGIPVNPQVRLGNNTSVQTPKTYVTIGIA</sequence>
<evidence type="ECO:0000313" key="1">
    <source>
        <dbReference type="EMBL" id="VTT62072.1"/>
    </source>
</evidence>
<accession>A0A9Q9U931</accession>
<reference evidence="1" key="1">
    <citation type="submission" date="2019-05" db="EMBL/GenBank/DDBJ databases">
        <authorList>
            <person name="Piombo E."/>
        </authorList>
    </citation>
    <scope>NUCLEOTIDE SEQUENCE</scope>
    <source>
        <strain evidence="1">C2S</strain>
    </source>
</reference>
<organism evidence="1 2">
    <name type="scientific">Fusarium fujikuroi</name>
    <name type="common">Bakanae and foot rot disease fungus</name>
    <name type="synonym">Gibberella fujikuroi</name>
    <dbReference type="NCBI Taxonomy" id="5127"/>
    <lineage>
        <taxon>Eukaryota</taxon>
        <taxon>Fungi</taxon>
        <taxon>Dikarya</taxon>
        <taxon>Ascomycota</taxon>
        <taxon>Pezizomycotina</taxon>
        <taxon>Sordariomycetes</taxon>
        <taxon>Hypocreomycetidae</taxon>
        <taxon>Hypocreales</taxon>
        <taxon>Nectriaceae</taxon>
        <taxon>Fusarium</taxon>
        <taxon>Fusarium fujikuroi species complex</taxon>
    </lineage>
</organism>
<dbReference type="AlphaFoldDB" id="A0A9Q9U931"/>
<dbReference type="SUPFAM" id="SSF51161">
    <property type="entry name" value="Trimeric LpxA-like enzymes"/>
    <property type="match status" value="1"/>
</dbReference>
<dbReference type="Proteomes" id="UP000760494">
    <property type="component" value="Unassembled WGS sequence"/>
</dbReference>
<comment type="caution">
    <text evidence="1">The sequence shown here is derived from an EMBL/GenBank/DDBJ whole genome shotgun (WGS) entry which is preliminary data.</text>
</comment>
<feature type="non-terminal residue" evidence="1">
    <location>
        <position position="1"/>
    </location>
</feature>
<protein>
    <submittedName>
        <fullName evidence="1">Uncharacterized protein</fullName>
    </submittedName>
</protein>